<dbReference type="Pfam" id="PF26639">
    <property type="entry name" value="Het-6_barrel"/>
    <property type="match status" value="1"/>
</dbReference>
<feature type="domain" description="Heterokaryon incompatibility" evidence="1">
    <location>
        <begin position="45"/>
        <end position="210"/>
    </location>
</feature>
<sequence>MTAAYKYAPLGDLTSGIRLLSVTSIVNGNISISLREVTSLQSEPYNCLSYTWGPKSPEFEVLCDGSPLKIRQNLHDALFHLHKLVPDKLSAIWIDAVCIDQGNDAEKPPQLARMHDIYAGAESVLIWLGTLGAATAVRLFEDVVRRIERSFPDVEGEAFWDRMLELNDGNSADKALSDLPLICGIDAERWLAVHGLAHREYFRRQWIWQEVIASRADPLVFCGHNEISWEGLRKASHALTVFGDTRLIKEGRMPNPEYADGRQGMAMRTANLPYQLAWYRGQYRRYGQPWMRARFGKLVLQGNRNAYTCSVEHDRLYAMIGICGFDRLAGWGYDRPFEELYQYFWFDALSRTKEVNFLTFVEDVSARSNRSRMAKDDAEGPGRFYDAKLPSWVPDLRASLEPDSLWACFEHRDDFNISRGLPGRRSRSEGEPVHGMRVDEAKKRLKLDGYLFDTIQSGAQSASEMLEMTKQILSDPDSEEDSHQGALDALWKSMALLTSPEVDQAFPVTDSMALTARRWLLRQLRGGEEASLESLRSEVRRLDRNNLVFPSESSRQSFPRLGIHDDAAVSWGMKGMKLFRTRDHWVGKGTGSLQAGDELWIVPGAVVPFVFRPLLDGEHAFVGQAYIHGIMSGEACEILEGREPVEVVLV</sequence>
<organism evidence="2 3">
    <name type="scientific">Apodospora peruviana</name>
    <dbReference type="NCBI Taxonomy" id="516989"/>
    <lineage>
        <taxon>Eukaryota</taxon>
        <taxon>Fungi</taxon>
        <taxon>Dikarya</taxon>
        <taxon>Ascomycota</taxon>
        <taxon>Pezizomycotina</taxon>
        <taxon>Sordariomycetes</taxon>
        <taxon>Sordariomycetidae</taxon>
        <taxon>Sordariales</taxon>
        <taxon>Lasiosphaeriaceae</taxon>
        <taxon>Apodospora</taxon>
    </lineage>
</organism>
<evidence type="ECO:0000313" key="2">
    <source>
        <dbReference type="EMBL" id="KAK3314588.1"/>
    </source>
</evidence>
<dbReference type="PANTHER" id="PTHR24148:SF64">
    <property type="entry name" value="HETEROKARYON INCOMPATIBILITY DOMAIN-CONTAINING PROTEIN"/>
    <property type="match status" value="1"/>
</dbReference>
<accession>A0AAE0HX79</accession>
<keyword evidence="3" id="KW-1185">Reference proteome</keyword>
<dbReference type="EMBL" id="JAUEDM010000006">
    <property type="protein sequence ID" value="KAK3314588.1"/>
    <property type="molecule type" value="Genomic_DNA"/>
</dbReference>
<protein>
    <submittedName>
        <fullName evidence="2">Heterokaryon incompatibility protein-domain-containing protein</fullName>
    </submittedName>
</protein>
<dbReference type="PANTHER" id="PTHR24148">
    <property type="entry name" value="ANKYRIN REPEAT DOMAIN-CONTAINING PROTEIN 39 HOMOLOG-RELATED"/>
    <property type="match status" value="1"/>
</dbReference>
<comment type="caution">
    <text evidence="2">The sequence shown here is derived from an EMBL/GenBank/DDBJ whole genome shotgun (WGS) entry which is preliminary data.</text>
</comment>
<name>A0AAE0HX79_9PEZI</name>
<evidence type="ECO:0000313" key="3">
    <source>
        <dbReference type="Proteomes" id="UP001283341"/>
    </source>
</evidence>
<proteinExistence type="predicted"/>
<reference evidence="2" key="2">
    <citation type="submission" date="2023-06" db="EMBL/GenBank/DDBJ databases">
        <authorList>
            <consortium name="Lawrence Berkeley National Laboratory"/>
            <person name="Haridas S."/>
            <person name="Hensen N."/>
            <person name="Bonometti L."/>
            <person name="Westerberg I."/>
            <person name="Brannstrom I.O."/>
            <person name="Guillou S."/>
            <person name="Cros-Aarteil S."/>
            <person name="Calhoun S."/>
            <person name="Kuo A."/>
            <person name="Mondo S."/>
            <person name="Pangilinan J."/>
            <person name="Riley R."/>
            <person name="Labutti K."/>
            <person name="Andreopoulos B."/>
            <person name="Lipzen A."/>
            <person name="Chen C."/>
            <person name="Yanf M."/>
            <person name="Daum C."/>
            <person name="Ng V."/>
            <person name="Clum A."/>
            <person name="Steindorff A."/>
            <person name="Ohm R."/>
            <person name="Martin F."/>
            <person name="Silar P."/>
            <person name="Natvig D."/>
            <person name="Lalanne C."/>
            <person name="Gautier V."/>
            <person name="Ament-Velasquez S.L."/>
            <person name="Kruys A."/>
            <person name="Hutchinson M.I."/>
            <person name="Powell A.J."/>
            <person name="Barry K."/>
            <person name="Miller A.N."/>
            <person name="Grigoriev I.V."/>
            <person name="Debuchy R."/>
            <person name="Gladieux P."/>
            <person name="Thoren M.H."/>
            <person name="Johannesson H."/>
        </authorList>
    </citation>
    <scope>NUCLEOTIDE SEQUENCE</scope>
    <source>
        <strain evidence="2">CBS 118394</strain>
    </source>
</reference>
<dbReference type="InterPro" id="IPR010730">
    <property type="entry name" value="HET"/>
</dbReference>
<gene>
    <name evidence="2" type="ORF">B0H66DRAFT_315769</name>
</gene>
<evidence type="ECO:0000259" key="1">
    <source>
        <dbReference type="Pfam" id="PF06985"/>
    </source>
</evidence>
<dbReference type="Proteomes" id="UP001283341">
    <property type="component" value="Unassembled WGS sequence"/>
</dbReference>
<reference evidence="2" key="1">
    <citation type="journal article" date="2023" name="Mol. Phylogenet. Evol.">
        <title>Genome-scale phylogeny and comparative genomics of the fungal order Sordariales.</title>
        <authorList>
            <person name="Hensen N."/>
            <person name="Bonometti L."/>
            <person name="Westerberg I."/>
            <person name="Brannstrom I.O."/>
            <person name="Guillou S."/>
            <person name="Cros-Aarteil S."/>
            <person name="Calhoun S."/>
            <person name="Haridas S."/>
            <person name="Kuo A."/>
            <person name="Mondo S."/>
            <person name="Pangilinan J."/>
            <person name="Riley R."/>
            <person name="LaButti K."/>
            <person name="Andreopoulos B."/>
            <person name="Lipzen A."/>
            <person name="Chen C."/>
            <person name="Yan M."/>
            <person name="Daum C."/>
            <person name="Ng V."/>
            <person name="Clum A."/>
            <person name="Steindorff A."/>
            <person name="Ohm R.A."/>
            <person name="Martin F."/>
            <person name="Silar P."/>
            <person name="Natvig D.O."/>
            <person name="Lalanne C."/>
            <person name="Gautier V."/>
            <person name="Ament-Velasquez S.L."/>
            <person name="Kruys A."/>
            <person name="Hutchinson M.I."/>
            <person name="Powell A.J."/>
            <person name="Barry K."/>
            <person name="Miller A.N."/>
            <person name="Grigoriev I.V."/>
            <person name="Debuchy R."/>
            <person name="Gladieux P."/>
            <person name="Hiltunen Thoren M."/>
            <person name="Johannesson H."/>
        </authorList>
    </citation>
    <scope>NUCLEOTIDE SEQUENCE</scope>
    <source>
        <strain evidence="2">CBS 118394</strain>
    </source>
</reference>
<dbReference type="InterPro" id="IPR052895">
    <property type="entry name" value="HetReg/Transcr_Mod"/>
</dbReference>
<dbReference type="AlphaFoldDB" id="A0AAE0HX79"/>
<dbReference type="Pfam" id="PF06985">
    <property type="entry name" value="HET"/>
    <property type="match status" value="1"/>
</dbReference>